<dbReference type="PANTHER" id="PTHR22115:SF4">
    <property type="entry name" value="COILED-COIL DOMAIN-CONTAINING PROTEIN"/>
    <property type="match status" value="1"/>
</dbReference>
<sequence>MSNSRFSQEESLPKTGRVNEVCQEWMLREDSALAYRLQNEEFTDHLSGNRLRNALVREDFPKARNEQLREQEMAEQAAAIYQRMLQEQEEIDKQVSNVAKELAERLEKEDKVRKKVIELKDQDIARQLLENERLKVEKHQQVPPSYLHYSPHKPVLYPKRDIPLYPPPINYEPSPQHYSKRQGLAMPLPNENGNISSIRNLDSHQGIVVQDETGVTDSAEMYVEPYNSTKMSNDQLNRIDVVTDVPDDLGIPFDELTLRQIQEKKDAELARKLQEEEGNVEDTLLNRDRMLAIEAQDKELAKLLQERERAKAKRARERAKQKALAKKQQQESGQIPDGAHLQASGQIMPDDSYAFPADLVTQPTSKVPKNISAVPDIYTVPNPDEEDISYSLPADVLLERNQIANGQNYSPKKQFNGGGSLNNTPEKNIGGGNRPTHLELRSPLNRANKPRYPDPESCDTLNTSSGSPSGNTSPLHSNIAMAIDPTYSRRGGGYRPPSSYDTTSSTVTTSTSSSSPGILPPPDISEQDDESPAPPYMPIQGQRRTASLEKKKKKSKEGGCKQQ</sequence>
<evidence type="ECO:0000256" key="2">
    <source>
        <dbReference type="SAM" id="MobiDB-lite"/>
    </source>
</evidence>
<dbReference type="KEGG" id="soy:115879862"/>
<dbReference type="InParanoid" id="A0A6J2XPF0"/>
<dbReference type="OrthoDB" id="9994767at2759"/>
<dbReference type="GeneID" id="115879862"/>
<dbReference type="PANTHER" id="PTHR22115">
    <property type="entry name" value="C3ORF6 PROTEIN-RELATED"/>
    <property type="match status" value="1"/>
</dbReference>
<feature type="compositionally biased region" description="Low complexity" evidence="2">
    <location>
        <begin position="496"/>
        <end position="517"/>
    </location>
</feature>
<evidence type="ECO:0000313" key="5">
    <source>
        <dbReference type="RefSeq" id="XP_030752740.1"/>
    </source>
</evidence>
<dbReference type="Pfam" id="PF15295">
    <property type="entry name" value="CCDC50_N"/>
    <property type="match status" value="1"/>
</dbReference>
<evidence type="ECO:0000256" key="1">
    <source>
        <dbReference type="ARBA" id="ARBA00023054"/>
    </source>
</evidence>
<protein>
    <submittedName>
        <fullName evidence="5">Uncharacterized protein LOC115879862 isoform X1</fullName>
    </submittedName>
</protein>
<reference evidence="5" key="1">
    <citation type="submission" date="2025-08" db="UniProtKB">
        <authorList>
            <consortium name="RefSeq"/>
        </authorList>
    </citation>
    <scope>IDENTIFICATION</scope>
    <source>
        <tissue evidence="5">Gonads</tissue>
    </source>
</reference>
<dbReference type="AlphaFoldDB" id="A0A6J2XPF0"/>
<accession>A0A6J2XPF0</accession>
<keyword evidence="1" id="KW-0175">Coiled coil</keyword>
<dbReference type="FunCoup" id="A0A6J2XPF0">
    <property type="interactions" value="109"/>
</dbReference>
<name>A0A6J2XPF0_SITOR</name>
<feature type="compositionally biased region" description="Low complexity" evidence="2">
    <location>
        <begin position="461"/>
        <end position="475"/>
    </location>
</feature>
<organism evidence="4 5">
    <name type="scientific">Sitophilus oryzae</name>
    <name type="common">Rice weevil</name>
    <name type="synonym">Curculio oryzae</name>
    <dbReference type="NCBI Taxonomy" id="7048"/>
    <lineage>
        <taxon>Eukaryota</taxon>
        <taxon>Metazoa</taxon>
        <taxon>Ecdysozoa</taxon>
        <taxon>Arthropoda</taxon>
        <taxon>Hexapoda</taxon>
        <taxon>Insecta</taxon>
        <taxon>Pterygota</taxon>
        <taxon>Neoptera</taxon>
        <taxon>Endopterygota</taxon>
        <taxon>Coleoptera</taxon>
        <taxon>Polyphaga</taxon>
        <taxon>Cucujiformia</taxon>
        <taxon>Curculionidae</taxon>
        <taxon>Dryophthorinae</taxon>
        <taxon>Sitophilus</taxon>
    </lineage>
</organism>
<dbReference type="Proteomes" id="UP000504635">
    <property type="component" value="Unplaced"/>
</dbReference>
<dbReference type="RefSeq" id="XP_030752740.1">
    <property type="nucleotide sequence ID" value="XM_030896880.1"/>
</dbReference>
<gene>
    <name evidence="5" type="primary">LOC115879862</name>
</gene>
<feature type="region of interest" description="Disordered" evidence="2">
    <location>
        <begin position="309"/>
        <end position="350"/>
    </location>
</feature>
<dbReference type="InterPro" id="IPR039303">
    <property type="entry name" value="CCDC50"/>
</dbReference>
<feature type="region of interest" description="Disordered" evidence="2">
    <location>
        <begin position="405"/>
        <end position="563"/>
    </location>
</feature>
<evidence type="ECO:0000313" key="4">
    <source>
        <dbReference type="Proteomes" id="UP000504635"/>
    </source>
</evidence>
<dbReference type="InterPro" id="IPR029311">
    <property type="entry name" value="CCDC50_N"/>
</dbReference>
<feature type="domain" description="Coiled-coil" evidence="3">
    <location>
        <begin position="9"/>
        <end position="140"/>
    </location>
</feature>
<proteinExistence type="predicted"/>
<evidence type="ECO:0000259" key="3">
    <source>
        <dbReference type="Pfam" id="PF15295"/>
    </source>
</evidence>
<feature type="compositionally biased region" description="Basic residues" evidence="2">
    <location>
        <begin position="310"/>
        <end position="325"/>
    </location>
</feature>
<keyword evidence="4" id="KW-1185">Reference proteome</keyword>